<keyword evidence="1" id="KW-0479">Metal-binding</keyword>
<dbReference type="PROSITE" id="PS52027">
    <property type="entry name" value="ZF_C2HC_C3H"/>
    <property type="match status" value="1"/>
</dbReference>
<gene>
    <name evidence="8" type="primary">ZNF474</name>
    <name evidence="8" type="ORF">TNIN_224901</name>
</gene>
<evidence type="ECO:0000256" key="2">
    <source>
        <dbReference type="ARBA" id="ARBA00022737"/>
    </source>
</evidence>
<evidence type="ECO:0000313" key="8">
    <source>
        <dbReference type="EMBL" id="GFS55702.1"/>
    </source>
</evidence>
<evidence type="ECO:0000256" key="3">
    <source>
        <dbReference type="ARBA" id="ARBA00022771"/>
    </source>
</evidence>
<evidence type="ECO:0000256" key="4">
    <source>
        <dbReference type="ARBA" id="ARBA00022833"/>
    </source>
</evidence>
<dbReference type="Pfam" id="PF13913">
    <property type="entry name" value="zf-C2HC_2"/>
    <property type="match status" value="2"/>
</dbReference>
<comment type="caution">
    <text evidence="8">The sequence shown here is derived from an EMBL/GenBank/DDBJ whole genome shotgun (WGS) entry which is preliminary data.</text>
</comment>
<evidence type="ECO:0000256" key="1">
    <source>
        <dbReference type="ARBA" id="ARBA00022723"/>
    </source>
</evidence>
<organism evidence="8 9">
    <name type="scientific">Trichonephila inaurata madagascariensis</name>
    <dbReference type="NCBI Taxonomy" id="2747483"/>
    <lineage>
        <taxon>Eukaryota</taxon>
        <taxon>Metazoa</taxon>
        <taxon>Ecdysozoa</taxon>
        <taxon>Arthropoda</taxon>
        <taxon>Chelicerata</taxon>
        <taxon>Arachnida</taxon>
        <taxon>Araneae</taxon>
        <taxon>Araneomorphae</taxon>
        <taxon>Entelegynae</taxon>
        <taxon>Araneoidea</taxon>
        <taxon>Nephilidae</taxon>
        <taxon>Trichonephila</taxon>
        <taxon>Trichonephila inaurata</taxon>
    </lineage>
</organism>
<keyword evidence="4" id="KW-0862">Zinc</keyword>
<dbReference type="PANTHER" id="PTHR13555">
    <property type="entry name" value="C2H2 ZINC FINGER CGI-62-RELATED"/>
    <property type="match status" value="1"/>
</dbReference>
<dbReference type="EMBL" id="BMAV01027047">
    <property type="protein sequence ID" value="GFS55702.1"/>
    <property type="molecule type" value="Genomic_DNA"/>
</dbReference>
<dbReference type="Gene3D" id="3.30.160.60">
    <property type="entry name" value="Classic Zinc Finger"/>
    <property type="match status" value="1"/>
</dbReference>
<dbReference type="AlphaFoldDB" id="A0A8X6IQ55"/>
<accession>A0A8X6IQ55</accession>
<feature type="region of interest" description="Disordered" evidence="6">
    <location>
        <begin position="25"/>
        <end position="56"/>
    </location>
</feature>
<feature type="compositionally biased region" description="Basic and acidic residues" evidence="6">
    <location>
        <begin position="25"/>
        <end position="41"/>
    </location>
</feature>
<sequence>MFGSKSIKIHEPKCLEKWKIENERLPKDRRMPEPVKPEVIKDSPGPGEDAITGPKSKELPELDAEAEAAYRCHLKNLVPCQYCQRTFNPDRVMVHENACIERPKKRKRPARRR</sequence>
<dbReference type="GO" id="GO:0008270">
    <property type="term" value="F:zinc ion binding"/>
    <property type="evidence" value="ECO:0007669"/>
    <property type="project" value="UniProtKB-KW"/>
</dbReference>
<keyword evidence="9" id="KW-1185">Reference proteome</keyword>
<protein>
    <submittedName>
        <fullName evidence="8">Zinc finger protein 474</fullName>
    </submittedName>
</protein>
<evidence type="ECO:0000259" key="7">
    <source>
        <dbReference type="PROSITE" id="PS52027"/>
    </source>
</evidence>
<dbReference type="PANTHER" id="PTHR13555:SF68">
    <property type="entry name" value="ZINC FINGER PROTEIN 474"/>
    <property type="match status" value="1"/>
</dbReference>
<name>A0A8X6IQ55_9ARAC</name>
<evidence type="ECO:0000313" key="9">
    <source>
        <dbReference type="Proteomes" id="UP000886998"/>
    </source>
</evidence>
<reference evidence="8" key="1">
    <citation type="submission" date="2020-08" db="EMBL/GenBank/DDBJ databases">
        <title>Multicomponent nature underlies the extraordinary mechanical properties of spider dragline silk.</title>
        <authorList>
            <person name="Kono N."/>
            <person name="Nakamura H."/>
            <person name="Mori M."/>
            <person name="Yoshida Y."/>
            <person name="Ohtoshi R."/>
            <person name="Malay A.D."/>
            <person name="Moran D.A.P."/>
            <person name="Tomita M."/>
            <person name="Numata K."/>
            <person name="Arakawa K."/>
        </authorList>
    </citation>
    <scope>NUCLEOTIDE SEQUENCE</scope>
</reference>
<dbReference type="InterPro" id="IPR049899">
    <property type="entry name" value="Znf_C2HC_C3H"/>
</dbReference>
<keyword evidence="3 5" id="KW-0863">Zinc-finger</keyword>
<proteinExistence type="predicted"/>
<keyword evidence="2" id="KW-0677">Repeat</keyword>
<evidence type="ECO:0000256" key="6">
    <source>
        <dbReference type="SAM" id="MobiDB-lite"/>
    </source>
</evidence>
<evidence type="ECO:0000256" key="5">
    <source>
        <dbReference type="PROSITE-ProRule" id="PRU01371"/>
    </source>
</evidence>
<feature type="domain" description="C2HC/C3H-type" evidence="7">
    <location>
        <begin position="76"/>
        <end position="105"/>
    </location>
</feature>
<dbReference type="InterPro" id="IPR026319">
    <property type="entry name" value="ZC2HC1A/B-like"/>
</dbReference>
<dbReference type="OrthoDB" id="265955at2759"/>
<dbReference type="Proteomes" id="UP000886998">
    <property type="component" value="Unassembled WGS sequence"/>
</dbReference>